<dbReference type="AlphaFoldDB" id="A0A081AJM4"/>
<keyword evidence="1" id="KW-1133">Transmembrane helix</keyword>
<protein>
    <submittedName>
        <fullName evidence="2">Uncharacterized protein</fullName>
    </submittedName>
</protein>
<evidence type="ECO:0000313" key="3">
    <source>
        <dbReference type="Proteomes" id="UP000028582"/>
    </source>
</evidence>
<dbReference type="EMBL" id="ANJA01001149">
    <property type="protein sequence ID" value="ETO79085.1"/>
    <property type="molecule type" value="Genomic_DNA"/>
</dbReference>
<keyword evidence="1" id="KW-0812">Transmembrane</keyword>
<feature type="transmembrane region" description="Helical" evidence="1">
    <location>
        <begin position="41"/>
        <end position="59"/>
    </location>
</feature>
<comment type="caution">
    <text evidence="2">The sequence shown here is derived from an EMBL/GenBank/DDBJ whole genome shotgun (WGS) entry which is preliminary data.</text>
</comment>
<reference evidence="2 3" key="1">
    <citation type="submission" date="2013-11" db="EMBL/GenBank/DDBJ databases">
        <title>The Genome Sequence of Phytophthora parasitica P1976.</title>
        <authorList>
            <consortium name="The Broad Institute Genomics Platform"/>
            <person name="Russ C."/>
            <person name="Tyler B."/>
            <person name="Panabieres F."/>
            <person name="Shan W."/>
            <person name="Tripathy S."/>
            <person name="Grunwald N."/>
            <person name="Machado M."/>
            <person name="Johnson C.S."/>
            <person name="Walker B."/>
            <person name="Young S."/>
            <person name="Zeng Q."/>
            <person name="Gargeya S."/>
            <person name="Fitzgerald M."/>
            <person name="Haas B."/>
            <person name="Abouelleil A."/>
            <person name="Allen A.W."/>
            <person name="Alvarado L."/>
            <person name="Arachchi H.M."/>
            <person name="Berlin A.M."/>
            <person name="Chapman S.B."/>
            <person name="Gainer-Dewar J."/>
            <person name="Goldberg J."/>
            <person name="Griggs A."/>
            <person name="Gujja S."/>
            <person name="Hansen M."/>
            <person name="Howarth C."/>
            <person name="Imamovic A."/>
            <person name="Ireland A."/>
            <person name="Larimer J."/>
            <person name="McCowan C."/>
            <person name="Murphy C."/>
            <person name="Pearson M."/>
            <person name="Poon T.W."/>
            <person name="Priest M."/>
            <person name="Roberts A."/>
            <person name="Saif S."/>
            <person name="Shea T."/>
            <person name="Sisk P."/>
            <person name="Sykes S."/>
            <person name="Wortman J."/>
            <person name="Nusbaum C."/>
            <person name="Birren B."/>
        </authorList>
    </citation>
    <scope>NUCLEOTIDE SEQUENCE [LARGE SCALE GENOMIC DNA]</scope>
    <source>
        <strain evidence="2 3">P1976</strain>
    </source>
</reference>
<feature type="transmembrane region" description="Helical" evidence="1">
    <location>
        <begin position="71"/>
        <end position="92"/>
    </location>
</feature>
<proteinExistence type="predicted"/>
<evidence type="ECO:0000256" key="1">
    <source>
        <dbReference type="SAM" id="Phobius"/>
    </source>
</evidence>
<organism evidence="2 3">
    <name type="scientific">Phytophthora nicotianae P1976</name>
    <dbReference type="NCBI Taxonomy" id="1317066"/>
    <lineage>
        <taxon>Eukaryota</taxon>
        <taxon>Sar</taxon>
        <taxon>Stramenopiles</taxon>
        <taxon>Oomycota</taxon>
        <taxon>Peronosporomycetes</taxon>
        <taxon>Peronosporales</taxon>
        <taxon>Peronosporaceae</taxon>
        <taxon>Phytophthora</taxon>
    </lineage>
</organism>
<evidence type="ECO:0000313" key="2">
    <source>
        <dbReference type="EMBL" id="ETO79085.1"/>
    </source>
</evidence>
<keyword evidence="1" id="KW-0472">Membrane</keyword>
<accession>A0A081AJM4</accession>
<sequence>MLLTLFAFFGFLLVEEAVVVDVFFFFSVLAGETPVSPLELDALLAVASLAAAALARLAAVGRSSVDGRICCWSFLFFFMAWLAASVASITLATNFSFSCETDATVCYNTKKHLTSVCEL</sequence>
<name>A0A081AJM4_PHYNI</name>
<gene>
    <name evidence="2" type="ORF">F444_06145</name>
</gene>
<dbReference type="Proteomes" id="UP000028582">
    <property type="component" value="Unassembled WGS sequence"/>
</dbReference>